<evidence type="ECO:0000259" key="1">
    <source>
        <dbReference type="Pfam" id="PF04397"/>
    </source>
</evidence>
<dbReference type="AlphaFoldDB" id="A0A926XT30"/>
<protein>
    <submittedName>
        <fullName evidence="2">LytTR family transcriptional regulator</fullName>
    </submittedName>
</protein>
<organism evidence="2 3">
    <name type="scientific">Spirosoma profusum</name>
    <dbReference type="NCBI Taxonomy" id="2771354"/>
    <lineage>
        <taxon>Bacteria</taxon>
        <taxon>Pseudomonadati</taxon>
        <taxon>Bacteroidota</taxon>
        <taxon>Cytophagia</taxon>
        <taxon>Cytophagales</taxon>
        <taxon>Cytophagaceae</taxon>
        <taxon>Spirosoma</taxon>
    </lineage>
</organism>
<dbReference type="Pfam" id="PF04397">
    <property type="entry name" value="LytTR"/>
    <property type="match status" value="1"/>
</dbReference>
<dbReference type="EMBL" id="JACWZY010000002">
    <property type="protein sequence ID" value="MBD2699664.1"/>
    <property type="molecule type" value="Genomic_DNA"/>
</dbReference>
<dbReference type="RefSeq" id="WP_190885517.1">
    <property type="nucleotide sequence ID" value="NZ_JACWZY010000002.1"/>
</dbReference>
<comment type="caution">
    <text evidence="2">The sequence shown here is derived from an EMBL/GenBank/DDBJ whole genome shotgun (WGS) entry which is preliminary data.</text>
</comment>
<evidence type="ECO:0000313" key="3">
    <source>
        <dbReference type="Proteomes" id="UP000598820"/>
    </source>
</evidence>
<name>A0A926XT30_9BACT</name>
<keyword evidence="3" id="KW-1185">Reference proteome</keyword>
<sequence>MTKPTPHLKPHLTDGPPPVSWLLAEGNYTHVYFHKGGYYLSAITLCKLCQRYPYLIRLSKQMAVDPGLISGWHRTETKQLVVKLAGCGSPQEVVVPRRRIRQVKQTLRQLQV</sequence>
<feature type="domain" description="HTH LytTR-type" evidence="1">
    <location>
        <begin position="20"/>
        <end position="107"/>
    </location>
</feature>
<proteinExistence type="predicted"/>
<evidence type="ECO:0000313" key="2">
    <source>
        <dbReference type="EMBL" id="MBD2699664.1"/>
    </source>
</evidence>
<dbReference type="Proteomes" id="UP000598820">
    <property type="component" value="Unassembled WGS sequence"/>
</dbReference>
<dbReference type="GO" id="GO:0003677">
    <property type="term" value="F:DNA binding"/>
    <property type="evidence" value="ECO:0007669"/>
    <property type="project" value="InterPro"/>
</dbReference>
<reference evidence="2" key="1">
    <citation type="submission" date="2020-09" db="EMBL/GenBank/DDBJ databases">
        <authorList>
            <person name="Kim M.K."/>
        </authorList>
    </citation>
    <scope>NUCLEOTIDE SEQUENCE</scope>
    <source>
        <strain evidence="2">BT702</strain>
    </source>
</reference>
<dbReference type="InterPro" id="IPR007492">
    <property type="entry name" value="LytTR_DNA-bd_dom"/>
</dbReference>
<accession>A0A926XT30</accession>
<gene>
    <name evidence="2" type="ORF">IC229_03380</name>
</gene>